<feature type="non-terminal residue" evidence="4">
    <location>
        <position position="211"/>
    </location>
</feature>
<feature type="compositionally biased region" description="Basic and acidic residues" evidence="1">
    <location>
        <begin position="170"/>
        <end position="193"/>
    </location>
</feature>
<dbReference type="PROSITE" id="PS51029">
    <property type="entry name" value="MADF"/>
    <property type="match status" value="1"/>
</dbReference>
<gene>
    <name evidence="4" type="ORF">g.44882</name>
</gene>
<dbReference type="InterPro" id="IPR006578">
    <property type="entry name" value="MADF-dom"/>
</dbReference>
<feature type="compositionally biased region" description="Polar residues" evidence="1">
    <location>
        <begin position="108"/>
        <end position="123"/>
    </location>
</feature>
<protein>
    <submittedName>
        <fullName evidence="4">Uncharacterized protein</fullName>
    </submittedName>
</protein>
<dbReference type="InterPro" id="IPR001005">
    <property type="entry name" value="SANT/Myb"/>
</dbReference>
<feature type="region of interest" description="Disordered" evidence="1">
    <location>
        <begin position="104"/>
        <end position="193"/>
    </location>
</feature>
<dbReference type="EMBL" id="GEBQ01014393">
    <property type="protein sequence ID" value="JAT25584.1"/>
    <property type="molecule type" value="Transcribed_RNA"/>
</dbReference>
<accession>A0A1B6LPX8</accession>
<dbReference type="SMART" id="SM00717">
    <property type="entry name" value="SANT"/>
    <property type="match status" value="1"/>
</dbReference>
<feature type="compositionally biased region" description="Acidic residues" evidence="1">
    <location>
        <begin position="126"/>
        <end position="136"/>
    </location>
</feature>
<sequence length="211" mass="24629">MSQVKFSTSEDEQLIELIAGHELLWNVSSADFKNVLKRDRIWNEIGVLMNKTGIQCKNRWRNIKDHFKRQRKLEKNPGTGSAAAVKKRASYWERLRFLDNVQEERESYTNTQSSSEQSITAQTLPEDADDPISEPDDNGREPSSNDHPETSTLTNKRKQDASQSQNTTEVKNKRYRQDKELTTFLKKREEERNKYTEYLAKLIESEADDEI</sequence>
<dbReference type="PROSITE" id="PS50090">
    <property type="entry name" value="MYB_LIKE"/>
    <property type="match status" value="1"/>
</dbReference>
<name>A0A1B6LPX8_9HEMI</name>
<dbReference type="CDD" id="cd00167">
    <property type="entry name" value="SANT"/>
    <property type="match status" value="1"/>
</dbReference>
<feature type="compositionally biased region" description="Basic and acidic residues" evidence="1">
    <location>
        <begin position="137"/>
        <end position="149"/>
    </location>
</feature>
<dbReference type="SMART" id="SM00595">
    <property type="entry name" value="MADF"/>
    <property type="match status" value="1"/>
</dbReference>
<feature type="domain" description="Myb-like" evidence="2">
    <location>
        <begin position="1"/>
        <end position="64"/>
    </location>
</feature>
<dbReference type="InterPro" id="IPR039353">
    <property type="entry name" value="TF_Adf1"/>
</dbReference>
<dbReference type="PANTHER" id="PTHR12243:SF67">
    <property type="entry name" value="COREPRESSOR OF PANGOLIN, ISOFORM A-RELATED"/>
    <property type="match status" value="1"/>
</dbReference>
<evidence type="ECO:0000313" key="4">
    <source>
        <dbReference type="EMBL" id="JAT25584.1"/>
    </source>
</evidence>
<evidence type="ECO:0000256" key="1">
    <source>
        <dbReference type="SAM" id="MobiDB-lite"/>
    </source>
</evidence>
<evidence type="ECO:0000259" key="2">
    <source>
        <dbReference type="PROSITE" id="PS50090"/>
    </source>
</evidence>
<evidence type="ECO:0000259" key="3">
    <source>
        <dbReference type="PROSITE" id="PS51029"/>
    </source>
</evidence>
<reference evidence="4" key="1">
    <citation type="submission" date="2015-11" db="EMBL/GenBank/DDBJ databases">
        <title>De novo transcriptome assembly of four potential Pierce s Disease insect vectors from Arizona vineyards.</title>
        <authorList>
            <person name="Tassone E.E."/>
        </authorList>
    </citation>
    <scope>NUCLEOTIDE SEQUENCE</scope>
</reference>
<proteinExistence type="predicted"/>
<organism evidence="4">
    <name type="scientific">Graphocephala atropunctata</name>
    <dbReference type="NCBI Taxonomy" id="36148"/>
    <lineage>
        <taxon>Eukaryota</taxon>
        <taxon>Metazoa</taxon>
        <taxon>Ecdysozoa</taxon>
        <taxon>Arthropoda</taxon>
        <taxon>Hexapoda</taxon>
        <taxon>Insecta</taxon>
        <taxon>Pterygota</taxon>
        <taxon>Neoptera</taxon>
        <taxon>Paraneoptera</taxon>
        <taxon>Hemiptera</taxon>
        <taxon>Auchenorrhyncha</taxon>
        <taxon>Membracoidea</taxon>
        <taxon>Cicadellidae</taxon>
        <taxon>Cicadellinae</taxon>
        <taxon>Cicadellini</taxon>
        <taxon>Graphocephala</taxon>
    </lineage>
</organism>
<dbReference type="Pfam" id="PF10545">
    <property type="entry name" value="MADF_DNA_bdg"/>
    <property type="match status" value="1"/>
</dbReference>
<dbReference type="PANTHER" id="PTHR12243">
    <property type="entry name" value="MADF DOMAIN TRANSCRIPTION FACTOR"/>
    <property type="match status" value="1"/>
</dbReference>
<feature type="domain" description="MADF" evidence="3">
    <location>
        <begin position="13"/>
        <end position="103"/>
    </location>
</feature>
<dbReference type="Gene3D" id="1.10.10.60">
    <property type="entry name" value="Homeodomain-like"/>
    <property type="match status" value="1"/>
</dbReference>
<dbReference type="AlphaFoldDB" id="A0A1B6LPX8"/>